<dbReference type="RefSeq" id="WP_204732769.1">
    <property type="nucleotide sequence ID" value="NZ_JAVDWE010000002.1"/>
</dbReference>
<comment type="pathway">
    <text evidence="5">tRNA modification; tRNA-queuosine biosynthesis.</text>
</comment>
<dbReference type="GO" id="GO:0051075">
    <property type="term" value="F:S-adenosylmethionine:tRNA ribosyltransferase-isomerase activity"/>
    <property type="evidence" value="ECO:0007669"/>
    <property type="project" value="UniProtKB-EC"/>
</dbReference>
<dbReference type="PANTHER" id="PTHR30307">
    <property type="entry name" value="S-ADENOSYLMETHIONINE:TRNA RIBOSYLTRANSFERASE-ISOMERASE"/>
    <property type="match status" value="1"/>
</dbReference>
<evidence type="ECO:0000256" key="5">
    <source>
        <dbReference type="HAMAP-Rule" id="MF_00113"/>
    </source>
</evidence>
<dbReference type="SUPFAM" id="SSF111337">
    <property type="entry name" value="QueA-like"/>
    <property type="match status" value="1"/>
</dbReference>
<dbReference type="InterPro" id="IPR042119">
    <property type="entry name" value="QueA_dom2"/>
</dbReference>
<sequence length="368" mass="40213">MSALPAPPTPRAFTVADFDFHLPTELIAQHPAPERSASRLLDGTGDVPVDRVFRDLPALLDPGDLLVFNDTQVVKARLFGRKASGGQLEMLIERVLLPHEASDGTAHEVVAHLRVSKKPQPGGRLHMAGGLSGGGFDAVFLGRWPDEQGQLFRFRLSGPADETPYELMARHGHVPLPPYIDHGDDADDERRYQTVFARVPGAVAAPTAALHFDEAVLTALDARGVRRASVTLHVGAGTFAPMKAGRIEDHVMHHERYAIPPATLQAITDCRARGGRVVAVGTTTVRTLESWARSGETQGDTNIFITPGFGFRVVDAMVTNFHLPQSTLMMLVSAFAGYEPIRALYAHAIAQRYRFFSYGDSMLLRRRS</sequence>
<dbReference type="Gene3D" id="2.40.10.240">
    <property type="entry name" value="QueA-like"/>
    <property type="match status" value="1"/>
</dbReference>
<comment type="function">
    <text evidence="5">Transfers and isomerizes the ribose moiety from AdoMet to the 7-aminomethyl group of 7-deazaguanine (preQ1-tRNA) to give epoxyqueuosine (oQ-tRNA).</text>
</comment>
<dbReference type="InterPro" id="IPR036100">
    <property type="entry name" value="QueA_sf"/>
</dbReference>
<dbReference type="PANTHER" id="PTHR30307:SF0">
    <property type="entry name" value="S-ADENOSYLMETHIONINE:TRNA RIBOSYLTRANSFERASE-ISOMERASE"/>
    <property type="match status" value="1"/>
</dbReference>
<dbReference type="Proteomes" id="UP001265550">
    <property type="component" value="Unassembled WGS sequence"/>
</dbReference>
<evidence type="ECO:0000313" key="6">
    <source>
        <dbReference type="EMBL" id="MDR7093362.1"/>
    </source>
</evidence>
<evidence type="ECO:0000256" key="1">
    <source>
        <dbReference type="ARBA" id="ARBA00022490"/>
    </source>
</evidence>
<dbReference type="Pfam" id="PF02547">
    <property type="entry name" value="Queuosine_synth"/>
    <property type="match status" value="1"/>
</dbReference>
<dbReference type="EMBL" id="JAVDWE010000002">
    <property type="protein sequence ID" value="MDR7093362.1"/>
    <property type="molecule type" value="Genomic_DNA"/>
</dbReference>
<evidence type="ECO:0000313" key="7">
    <source>
        <dbReference type="Proteomes" id="UP001265550"/>
    </source>
</evidence>
<dbReference type="NCBIfam" id="NF001140">
    <property type="entry name" value="PRK00147.1"/>
    <property type="match status" value="1"/>
</dbReference>
<dbReference type="InterPro" id="IPR042118">
    <property type="entry name" value="QueA_dom1"/>
</dbReference>
<keyword evidence="7" id="KW-1185">Reference proteome</keyword>
<protein>
    <recommendedName>
        <fullName evidence="5">S-adenosylmethionine:tRNA ribosyltransferase-isomerase</fullName>
        <ecNumber evidence="5">2.4.99.17</ecNumber>
    </recommendedName>
    <alternativeName>
        <fullName evidence="5">Queuosine biosynthesis protein QueA</fullName>
    </alternativeName>
</protein>
<accession>A0ABU1V7G6</accession>
<keyword evidence="4 5" id="KW-0671">Queuosine biosynthesis</keyword>
<keyword evidence="3 5" id="KW-0949">S-adenosyl-L-methionine</keyword>
<dbReference type="HAMAP" id="MF_00113">
    <property type="entry name" value="QueA"/>
    <property type="match status" value="1"/>
</dbReference>
<evidence type="ECO:0000256" key="3">
    <source>
        <dbReference type="ARBA" id="ARBA00022691"/>
    </source>
</evidence>
<dbReference type="InterPro" id="IPR003699">
    <property type="entry name" value="QueA"/>
</dbReference>
<comment type="subunit">
    <text evidence="5">Monomer.</text>
</comment>
<keyword evidence="1 5" id="KW-0963">Cytoplasm</keyword>
<evidence type="ECO:0000256" key="2">
    <source>
        <dbReference type="ARBA" id="ARBA00022679"/>
    </source>
</evidence>
<evidence type="ECO:0000256" key="4">
    <source>
        <dbReference type="ARBA" id="ARBA00022785"/>
    </source>
</evidence>
<dbReference type="Gene3D" id="3.40.1780.10">
    <property type="entry name" value="QueA-like"/>
    <property type="match status" value="1"/>
</dbReference>
<comment type="catalytic activity">
    <reaction evidence="5">
        <text>7-aminomethyl-7-carbaguanosine(34) in tRNA + S-adenosyl-L-methionine = epoxyqueuosine(34) in tRNA + adenine + L-methionine + 2 H(+)</text>
        <dbReference type="Rhea" id="RHEA:32155"/>
        <dbReference type="Rhea" id="RHEA-COMP:10342"/>
        <dbReference type="Rhea" id="RHEA-COMP:18582"/>
        <dbReference type="ChEBI" id="CHEBI:15378"/>
        <dbReference type="ChEBI" id="CHEBI:16708"/>
        <dbReference type="ChEBI" id="CHEBI:57844"/>
        <dbReference type="ChEBI" id="CHEBI:59789"/>
        <dbReference type="ChEBI" id="CHEBI:82833"/>
        <dbReference type="ChEBI" id="CHEBI:194443"/>
        <dbReference type="EC" id="2.4.99.17"/>
    </reaction>
</comment>
<comment type="caution">
    <text evidence="6">The sequence shown here is derived from an EMBL/GenBank/DDBJ whole genome shotgun (WGS) entry which is preliminary data.</text>
</comment>
<proteinExistence type="inferred from homology"/>
<dbReference type="NCBIfam" id="TIGR00113">
    <property type="entry name" value="queA"/>
    <property type="match status" value="1"/>
</dbReference>
<keyword evidence="6" id="KW-0328">Glycosyltransferase</keyword>
<comment type="subcellular location">
    <subcellularLocation>
        <location evidence="5">Cytoplasm</location>
    </subcellularLocation>
</comment>
<organism evidence="6 7">
    <name type="scientific">Hydrogenophaga laconesensis</name>
    <dbReference type="NCBI Taxonomy" id="1805971"/>
    <lineage>
        <taxon>Bacteria</taxon>
        <taxon>Pseudomonadati</taxon>
        <taxon>Pseudomonadota</taxon>
        <taxon>Betaproteobacteria</taxon>
        <taxon>Burkholderiales</taxon>
        <taxon>Comamonadaceae</taxon>
        <taxon>Hydrogenophaga</taxon>
    </lineage>
</organism>
<gene>
    <name evidence="5" type="primary">queA</name>
    <name evidence="6" type="ORF">J2X09_001094</name>
</gene>
<dbReference type="EC" id="2.4.99.17" evidence="5"/>
<reference evidence="6 7" key="1">
    <citation type="submission" date="2023-07" db="EMBL/GenBank/DDBJ databases">
        <title>Sorghum-associated microbial communities from plants grown in Nebraska, USA.</title>
        <authorList>
            <person name="Schachtman D."/>
        </authorList>
    </citation>
    <scope>NUCLEOTIDE SEQUENCE [LARGE SCALE GENOMIC DNA]</scope>
    <source>
        <strain evidence="6 7">BE240</strain>
    </source>
</reference>
<keyword evidence="2 5" id="KW-0808">Transferase</keyword>
<name>A0ABU1V7G6_9BURK</name>
<comment type="similarity">
    <text evidence="5">Belongs to the QueA family.</text>
</comment>